<organism evidence="1 2">
    <name type="scientific">Pantoea coffeiphila</name>
    <dbReference type="NCBI Taxonomy" id="1465635"/>
    <lineage>
        <taxon>Bacteria</taxon>
        <taxon>Pseudomonadati</taxon>
        <taxon>Pseudomonadota</taxon>
        <taxon>Gammaproteobacteria</taxon>
        <taxon>Enterobacterales</taxon>
        <taxon>Erwiniaceae</taxon>
        <taxon>Pantoea</taxon>
    </lineage>
</organism>
<dbReference type="SUPFAM" id="SSF55331">
    <property type="entry name" value="Tautomerase/MIF"/>
    <property type="match status" value="1"/>
</dbReference>
<dbReference type="PANTHER" id="PTHR38460:SF1">
    <property type="entry name" value="TAUTOMERASE YOLI-RELATED"/>
    <property type="match status" value="1"/>
</dbReference>
<dbReference type="Pfam" id="PF14552">
    <property type="entry name" value="Tautomerase_2"/>
    <property type="match status" value="1"/>
</dbReference>
<dbReference type="RefSeq" id="WP_105595374.1">
    <property type="nucleotide sequence ID" value="NZ_PDET01000026.1"/>
</dbReference>
<dbReference type="EMBL" id="PDET01000026">
    <property type="protein sequence ID" value="PRD12828.1"/>
    <property type="molecule type" value="Genomic_DNA"/>
</dbReference>
<sequence>MPFTRIALPAGKTAEFRQTLSALLHQTLVDFFDVPQDDCFQLFDEYAPGLRVFPQNYLGGPRSEGFIWFHITAGRPRSVEQKQRFYLNLARRLSAELTVRPEDVMITLSFSQPEDWSFANGNPFNWPQEQPL</sequence>
<gene>
    <name evidence="1" type="ORF">CQW29_24575</name>
</gene>
<dbReference type="AlphaFoldDB" id="A0A2S9I4U8"/>
<evidence type="ECO:0000313" key="2">
    <source>
        <dbReference type="Proteomes" id="UP000239181"/>
    </source>
</evidence>
<proteinExistence type="predicted"/>
<dbReference type="PANTHER" id="PTHR38460">
    <property type="entry name" value="TAUTOMERASE YOLI-RELATED"/>
    <property type="match status" value="1"/>
</dbReference>
<dbReference type="InterPro" id="IPR014347">
    <property type="entry name" value="Tautomerase/MIF_sf"/>
</dbReference>
<accession>A0A2S9I4U8</accession>
<dbReference type="Gene3D" id="3.30.429.10">
    <property type="entry name" value="Macrophage Migration Inhibitory Factor"/>
    <property type="match status" value="1"/>
</dbReference>
<dbReference type="InterPro" id="IPR037479">
    <property type="entry name" value="Tauto_MSAD"/>
</dbReference>
<comment type="caution">
    <text evidence="1">The sequence shown here is derived from an EMBL/GenBank/DDBJ whole genome shotgun (WGS) entry which is preliminary data.</text>
</comment>
<evidence type="ECO:0000313" key="1">
    <source>
        <dbReference type="EMBL" id="PRD12828.1"/>
    </source>
</evidence>
<protein>
    <submittedName>
        <fullName evidence="1">Tautomerase family protein</fullName>
    </submittedName>
</protein>
<name>A0A2S9I4U8_9GAMM</name>
<dbReference type="Proteomes" id="UP000239181">
    <property type="component" value="Unassembled WGS sequence"/>
</dbReference>
<dbReference type="OrthoDB" id="9804765at2"/>
<reference evidence="1 2" key="1">
    <citation type="submission" date="2017-10" db="EMBL/GenBank/DDBJ databases">
        <title>Draft genome of two endophytic bacteria isolated from 'guarana' Paullinia cupana (Mart.) Ducke.</title>
        <authorList>
            <person name="Siqueira K.A."/>
            <person name="Liotti R.G."/>
            <person name="Mendes T.A."/>
            <person name="Soares M.A."/>
        </authorList>
    </citation>
    <scope>NUCLEOTIDE SEQUENCE [LARGE SCALE GENOMIC DNA]</scope>
    <source>
        <strain evidence="1 2">342</strain>
    </source>
</reference>
<keyword evidence="2" id="KW-1185">Reference proteome</keyword>